<keyword evidence="4" id="KW-1185">Reference proteome</keyword>
<name>A0A916NM65_9BACL</name>
<dbReference type="Pfam" id="PF01095">
    <property type="entry name" value="Pectinesterase"/>
    <property type="match status" value="1"/>
</dbReference>
<proteinExistence type="predicted"/>
<keyword evidence="1 3" id="KW-0378">Hydrolase</keyword>
<accession>A0A916NM65</accession>
<protein>
    <submittedName>
        <fullName evidence="3">Pectinesterase A</fullName>
        <ecNumber evidence="3">3.1.1.11</ecNumber>
    </submittedName>
</protein>
<gene>
    <name evidence="3" type="primary">pemA_2</name>
    <name evidence="3" type="ORF">PAESOLCIP111_06578</name>
</gene>
<sequence length="300" mass="33113">MPKWTVAADGSGDYTSIQEAIDAVRVHWEERTVIWIKKGVYRERVTIPDNKPMISLVGESETETIITYNLDANLRPNGGKPLGTFETSVLTVHGDDFTAECLTVHNTAGVGPGIGQALAVYVSGDRAVFTNVRMLSYQDTLYTSKGRHYFKNCFIAGHVDYIFGGATALFHECEIHSLCNGYITAASTTAQTAFGYVFIGCKLTNGPEADAVYLGRPWRPHAHVAFIHTWMGPHIRKEGWDNWRNPDNEKTARYMETGSWGPGGAMDGRVAWARTLDSDTAAEWTIERIFAGTDGWNPAG</sequence>
<dbReference type="PANTHER" id="PTHR31321:SF57">
    <property type="entry name" value="PECTINESTERASE 53-RELATED"/>
    <property type="match status" value="1"/>
</dbReference>
<dbReference type="RefSeq" id="WP_218096223.1">
    <property type="nucleotide sequence ID" value="NZ_CAJVAS010000073.1"/>
</dbReference>
<dbReference type="EMBL" id="CAJVAS010000073">
    <property type="protein sequence ID" value="CAG7652599.1"/>
    <property type="molecule type" value="Genomic_DNA"/>
</dbReference>
<dbReference type="GO" id="GO:0030599">
    <property type="term" value="F:pectinesterase activity"/>
    <property type="evidence" value="ECO:0007669"/>
    <property type="project" value="UniProtKB-EC"/>
</dbReference>
<dbReference type="InterPro" id="IPR000070">
    <property type="entry name" value="Pectinesterase_cat"/>
</dbReference>
<organism evidence="3 4">
    <name type="scientific">Paenibacillus solanacearum</name>
    <dbReference type="NCBI Taxonomy" id="2048548"/>
    <lineage>
        <taxon>Bacteria</taxon>
        <taxon>Bacillati</taxon>
        <taxon>Bacillota</taxon>
        <taxon>Bacilli</taxon>
        <taxon>Bacillales</taxon>
        <taxon>Paenibacillaceae</taxon>
        <taxon>Paenibacillus</taxon>
    </lineage>
</organism>
<comment type="caution">
    <text evidence="3">The sequence shown here is derived from an EMBL/GenBank/DDBJ whole genome shotgun (WGS) entry which is preliminary data.</text>
</comment>
<dbReference type="EC" id="3.1.1.11" evidence="3"/>
<dbReference type="GO" id="GO:0042545">
    <property type="term" value="P:cell wall modification"/>
    <property type="evidence" value="ECO:0007669"/>
    <property type="project" value="InterPro"/>
</dbReference>
<dbReference type="PANTHER" id="PTHR31321">
    <property type="entry name" value="ACYL-COA THIOESTER HYDROLASE YBHC-RELATED"/>
    <property type="match status" value="1"/>
</dbReference>
<evidence type="ECO:0000259" key="2">
    <source>
        <dbReference type="Pfam" id="PF01095"/>
    </source>
</evidence>
<evidence type="ECO:0000313" key="4">
    <source>
        <dbReference type="Proteomes" id="UP000693672"/>
    </source>
</evidence>
<dbReference type="AlphaFoldDB" id="A0A916NM65"/>
<dbReference type="Proteomes" id="UP000693672">
    <property type="component" value="Unassembled WGS sequence"/>
</dbReference>
<dbReference type="GO" id="GO:0009279">
    <property type="term" value="C:cell outer membrane"/>
    <property type="evidence" value="ECO:0007669"/>
    <property type="project" value="TreeGrafter"/>
</dbReference>
<evidence type="ECO:0000256" key="1">
    <source>
        <dbReference type="ARBA" id="ARBA00022801"/>
    </source>
</evidence>
<evidence type="ECO:0000313" key="3">
    <source>
        <dbReference type="EMBL" id="CAG7652599.1"/>
    </source>
</evidence>
<feature type="domain" description="Pectinesterase catalytic" evidence="2">
    <location>
        <begin position="5"/>
        <end position="290"/>
    </location>
</feature>
<reference evidence="3" key="1">
    <citation type="submission" date="2021-06" db="EMBL/GenBank/DDBJ databases">
        <authorList>
            <person name="Criscuolo A."/>
        </authorList>
    </citation>
    <scope>NUCLEOTIDE SEQUENCE</scope>
    <source>
        <strain evidence="3">CIP111600</strain>
    </source>
</reference>